<dbReference type="Pfam" id="PF01566">
    <property type="entry name" value="Nramp"/>
    <property type="match status" value="1"/>
</dbReference>
<keyword evidence="5 6" id="KW-0472">Membrane</keyword>
<dbReference type="GO" id="GO:0015086">
    <property type="term" value="F:cadmium ion transmembrane transporter activity"/>
    <property type="evidence" value="ECO:0007669"/>
    <property type="project" value="TreeGrafter"/>
</dbReference>
<evidence type="ECO:0000256" key="6">
    <source>
        <dbReference type="SAM" id="Phobius"/>
    </source>
</evidence>
<dbReference type="PANTHER" id="PTHR11706:SF33">
    <property type="entry name" value="NATURAL RESISTANCE-ASSOCIATED MACROPHAGE PROTEIN 2"/>
    <property type="match status" value="1"/>
</dbReference>
<feature type="transmembrane region" description="Helical" evidence="6">
    <location>
        <begin position="256"/>
        <end position="288"/>
    </location>
</feature>
<evidence type="ECO:0000256" key="4">
    <source>
        <dbReference type="ARBA" id="ARBA00022989"/>
    </source>
</evidence>
<keyword evidence="3 6" id="KW-0812">Transmembrane</keyword>
<feature type="transmembrane region" description="Helical" evidence="6">
    <location>
        <begin position="72"/>
        <end position="92"/>
    </location>
</feature>
<feature type="transmembrane region" description="Helical" evidence="6">
    <location>
        <begin position="20"/>
        <end position="42"/>
    </location>
</feature>
<evidence type="ECO:0000256" key="1">
    <source>
        <dbReference type="ARBA" id="ARBA00004141"/>
    </source>
</evidence>
<dbReference type="GO" id="GO:0005886">
    <property type="term" value="C:plasma membrane"/>
    <property type="evidence" value="ECO:0007669"/>
    <property type="project" value="TreeGrafter"/>
</dbReference>
<organism evidence="7">
    <name type="scientific">mine drainage metagenome</name>
    <dbReference type="NCBI Taxonomy" id="410659"/>
    <lineage>
        <taxon>unclassified sequences</taxon>
        <taxon>metagenomes</taxon>
        <taxon>ecological metagenomes</taxon>
    </lineage>
</organism>
<dbReference type="PANTHER" id="PTHR11706">
    <property type="entry name" value="SOLUTE CARRIER PROTEIN FAMILY 11 MEMBER"/>
    <property type="match status" value="1"/>
</dbReference>
<feature type="transmembrane region" description="Helical" evidence="6">
    <location>
        <begin position="130"/>
        <end position="148"/>
    </location>
</feature>
<feature type="transmembrane region" description="Helical" evidence="6">
    <location>
        <begin position="333"/>
        <end position="357"/>
    </location>
</feature>
<dbReference type="InterPro" id="IPR001046">
    <property type="entry name" value="NRAMP_fam"/>
</dbReference>
<keyword evidence="4 6" id="KW-1133">Transmembrane helix</keyword>
<name>T1AAJ8_9ZZZZ</name>
<evidence type="ECO:0000256" key="3">
    <source>
        <dbReference type="ARBA" id="ARBA00022692"/>
    </source>
</evidence>
<feature type="transmembrane region" description="Helical" evidence="6">
    <location>
        <begin position="211"/>
        <end position="236"/>
    </location>
</feature>
<evidence type="ECO:0000313" key="7">
    <source>
        <dbReference type="EMBL" id="EQD53823.1"/>
    </source>
</evidence>
<proteinExistence type="predicted"/>
<dbReference type="EMBL" id="AUZY01006602">
    <property type="protein sequence ID" value="EQD53823.1"/>
    <property type="molecule type" value="Genomic_DNA"/>
</dbReference>
<sequence length="400" mass="42028">MLTFLGENDAPSMLSYAATGAQFGIGFFLPFVVFTFAIAFVVQEMAARIGSATGQGHAELIFARFGRFWGRFAMTDLFIGNFLTLVTEFIGIRAGLGFFGVPPVVAIIGSILVIGLAISTSRYRTWERITMVLALGNAIFLPIAFLAHPDFHAIGHAMLTWSPLPGGFRPGALTLMIADIGATVTPWMLFFQQGTVADKGLTPRELTGARFDTLLGALLAAIFGVAAIVATAPLLTHRVSAADFQAAQFAQALEPLIGHLGASLFAIGIFEAGLVAAITISTASAYAFQEVLGAAHSLNTSLRDGWRFYAVLLGSATVAGGLTLIPGAPLEDIVILVNVIATLAMPPALLFLLVLANDHEVMGASRNGWVANIAGFGVTSFLIACGLGFTAIVLFPHLLG</sequence>
<dbReference type="GO" id="GO:0005384">
    <property type="term" value="F:manganese ion transmembrane transporter activity"/>
    <property type="evidence" value="ECO:0007669"/>
    <property type="project" value="TreeGrafter"/>
</dbReference>
<keyword evidence="2" id="KW-0813">Transport</keyword>
<comment type="caution">
    <text evidence="7">The sequence shown here is derived from an EMBL/GenBank/DDBJ whole genome shotgun (WGS) entry which is preliminary data.</text>
</comment>
<gene>
    <name evidence="7" type="ORF">B1B_10013</name>
</gene>
<feature type="transmembrane region" description="Helical" evidence="6">
    <location>
        <begin position="98"/>
        <end position="118"/>
    </location>
</feature>
<reference evidence="7" key="1">
    <citation type="submission" date="2013-08" db="EMBL/GenBank/DDBJ databases">
        <authorList>
            <person name="Mendez C."/>
            <person name="Richter M."/>
            <person name="Ferrer M."/>
            <person name="Sanchez J."/>
        </authorList>
    </citation>
    <scope>NUCLEOTIDE SEQUENCE</scope>
</reference>
<feature type="transmembrane region" description="Helical" evidence="6">
    <location>
        <begin position="308"/>
        <end position="327"/>
    </location>
</feature>
<accession>T1AAJ8</accession>
<evidence type="ECO:0000256" key="5">
    <source>
        <dbReference type="ARBA" id="ARBA00023136"/>
    </source>
</evidence>
<dbReference type="GO" id="GO:0034755">
    <property type="term" value="P:iron ion transmembrane transport"/>
    <property type="evidence" value="ECO:0007669"/>
    <property type="project" value="TreeGrafter"/>
</dbReference>
<protein>
    <submittedName>
        <fullName evidence="7">Natural resistance-associated macrophage protein</fullName>
    </submittedName>
</protein>
<comment type="subcellular location">
    <subcellularLocation>
        <location evidence="1">Membrane</location>
        <topology evidence="1">Multi-pass membrane protein</topology>
    </subcellularLocation>
</comment>
<evidence type="ECO:0000256" key="2">
    <source>
        <dbReference type="ARBA" id="ARBA00022448"/>
    </source>
</evidence>
<dbReference type="AlphaFoldDB" id="T1AAJ8"/>
<feature type="transmembrane region" description="Helical" evidence="6">
    <location>
        <begin position="369"/>
        <end position="395"/>
    </location>
</feature>
<feature type="transmembrane region" description="Helical" evidence="6">
    <location>
        <begin position="168"/>
        <end position="190"/>
    </location>
</feature>
<reference evidence="7" key="2">
    <citation type="journal article" date="2014" name="ISME J.">
        <title>Microbial stratification in low pH oxic and suboxic macroscopic growths along an acid mine drainage.</title>
        <authorList>
            <person name="Mendez-Garcia C."/>
            <person name="Mesa V."/>
            <person name="Sprenger R.R."/>
            <person name="Richter M."/>
            <person name="Diez M.S."/>
            <person name="Solano J."/>
            <person name="Bargiela R."/>
            <person name="Golyshina O.V."/>
            <person name="Manteca A."/>
            <person name="Ramos J.L."/>
            <person name="Gallego J.R."/>
            <person name="Llorente I."/>
            <person name="Martins Dos Santos V.A."/>
            <person name="Jensen O.N."/>
            <person name="Pelaez A.I."/>
            <person name="Sanchez J."/>
            <person name="Ferrer M."/>
        </authorList>
    </citation>
    <scope>NUCLEOTIDE SEQUENCE</scope>
</reference>